<sequence>MADPPPLSEEDSRQEGGECMFFRLAAELRNYIYELAFNEYSEVSIALLSAAPPSKAMVLTCRQAYNEAAAIYRVAYRLFWTTNHFELKVNYNTRLGETQAACWSKPPPPQLPSGGLALDWVITRLEEVSPDVHNLRISDCPGMSDSINWDLLPSSGGWRTSSDNRSQWCIPIDAHVYRSGQTVVVCWGEDREEPRLSIREQILGIVSKLY</sequence>
<reference evidence="1 2" key="1">
    <citation type="submission" date="2023-08" db="EMBL/GenBank/DDBJ databases">
        <title>Black Yeasts Isolated from many extreme environments.</title>
        <authorList>
            <person name="Coleine C."/>
            <person name="Stajich J.E."/>
            <person name="Selbmann L."/>
        </authorList>
    </citation>
    <scope>NUCLEOTIDE SEQUENCE [LARGE SCALE GENOMIC DNA]</scope>
    <source>
        <strain evidence="1 2">CCFEE 5386</strain>
    </source>
</reference>
<protein>
    <submittedName>
        <fullName evidence="1">Uncharacterized protein</fullName>
    </submittedName>
</protein>
<organism evidence="1 2">
    <name type="scientific">Rachicladosporium monterosium</name>
    <dbReference type="NCBI Taxonomy" id="1507873"/>
    <lineage>
        <taxon>Eukaryota</taxon>
        <taxon>Fungi</taxon>
        <taxon>Dikarya</taxon>
        <taxon>Ascomycota</taxon>
        <taxon>Pezizomycotina</taxon>
        <taxon>Dothideomycetes</taxon>
        <taxon>Dothideomycetidae</taxon>
        <taxon>Cladosporiales</taxon>
        <taxon>Cladosporiaceae</taxon>
        <taxon>Rachicladosporium</taxon>
    </lineage>
</organism>
<dbReference type="Proteomes" id="UP001308179">
    <property type="component" value="Unassembled WGS sequence"/>
</dbReference>
<name>A0ABR0LD66_9PEZI</name>
<evidence type="ECO:0000313" key="2">
    <source>
        <dbReference type="Proteomes" id="UP001308179"/>
    </source>
</evidence>
<dbReference type="EMBL" id="JAVRRR010000060">
    <property type="protein sequence ID" value="KAK5146977.1"/>
    <property type="molecule type" value="Genomic_DNA"/>
</dbReference>
<proteinExistence type="predicted"/>
<comment type="caution">
    <text evidence="1">The sequence shown here is derived from an EMBL/GenBank/DDBJ whole genome shotgun (WGS) entry which is preliminary data.</text>
</comment>
<accession>A0ABR0LD66</accession>
<evidence type="ECO:0000313" key="1">
    <source>
        <dbReference type="EMBL" id="KAK5146977.1"/>
    </source>
</evidence>
<gene>
    <name evidence="1" type="ORF">LTR32_001516</name>
</gene>
<keyword evidence="2" id="KW-1185">Reference proteome</keyword>